<accession>A0A1G8KPZ8</accession>
<dbReference type="Proteomes" id="UP000198923">
    <property type="component" value="Unassembled WGS sequence"/>
</dbReference>
<organism evidence="1 2">
    <name type="scientific">Sinosporangium album</name>
    <dbReference type="NCBI Taxonomy" id="504805"/>
    <lineage>
        <taxon>Bacteria</taxon>
        <taxon>Bacillati</taxon>
        <taxon>Actinomycetota</taxon>
        <taxon>Actinomycetes</taxon>
        <taxon>Streptosporangiales</taxon>
        <taxon>Streptosporangiaceae</taxon>
        <taxon>Sinosporangium</taxon>
    </lineage>
</organism>
<keyword evidence="2" id="KW-1185">Reference proteome</keyword>
<dbReference type="AlphaFoldDB" id="A0A1G8KPZ8"/>
<name>A0A1G8KPZ8_9ACTN</name>
<dbReference type="STRING" id="504805.SAMN05421505_15320"/>
<sequence length="179" mass="20671">MRKSLIQTPIFWELRNNRADDTAMDLLVRTTYAYREAYELWQQNMIGPPPQPPAVMKHDTSTGIAQIFADTAINSRNHCASQGLINDPQANPGDWHVVWRVWKLLKEDNEYSASTVLLVHIWGAADINQRRPTLDYTEVESGLILRRYNGSGSQAEMYMQKTLPIYRIFEKYNSVARNL</sequence>
<gene>
    <name evidence="1" type="ORF">SAMN05421505_15320</name>
</gene>
<protein>
    <submittedName>
        <fullName evidence="1">Uncharacterized protein</fullName>
    </submittedName>
</protein>
<dbReference type="OrthoDB" id="1795295at2"/>
<dbReference type="EMBL" id="FNCN01000053">
    <property type="protein sequence ID" value="SDI45545.1"/>
    <property type="molecule type" value="Genomic_DNA"/>
</dbReference>
<dbReference type="RefSeq" id="WP_093175886.1">
    <property type="nucleotide sequence ID" value="NZ_FNCN01000053.1"/>
</dbReference>
<evidence type="ECO:0000313" key="2">
    <source>
        <dbReference type="Proteomes" id="UP000198923"/>
    </source>
</evidence>
<proteinExistence type="predicted"/>
<reference evidence="1 2" key="1">
    <citation type="submission" date="2016-10" db="EMBL/GenBank/DDBJ databases">
        <authorList>
            <person name="de Groot N.N."/>
        </authorList>
    </citation>
    <scope>NUCLEOTIDE SEQUENCE [LARGE SCALE GENOMIC DNA]</scope>
    <source>
        <strain evidence="1 2">CPCC 201354</strain>
    </source>
</reference>
<evidence type="ECO:0000313" key="1">
    <source>
        <dbReference type="EMBL" id="SDI45545.1"/>
    </source>
</evidence>